<name>A0ABQ1S7N4_9SPHN</name>
<reference evidence="2" key="1">
    <citation type="journal article" date="2019" name="Int. J. Syst. Evol. Microbiol.">
        <title>The Global Catalogue of Microorganisms (GCM) 10K type strain sequencing project: providing services to taxonomists for standard genome sequencing and annotation.</title>
        <authorList>
            <consortium name="The Broad Institute Genomics Platform"/>
            <consortium name="The Broad Institute Genome Sequencing Center for Infectious Disease"/>
            <person name="Wu L."/>
            <person name="Ma J."/>
        </authorList>
    </citation>
    <scope>NUCLEOTIDE SEQUENCE [LARGE SCALE GENOMIC DNA]</scope>
    <source>
        <strain evidence="2">CGMCC 1.15959</strain>
    </source>
</reference>
<accession>A0ABQ1S7N4</accession>
<dbReference type="EMBL" id="BMKL01000001">
    <property type="protein sequence ID" value="GGD94900.1"/>
    <property type="molecule type" value="Genomic_DNA"/>
</dbReference>
<sequence length="159" mass="17976">MARRPTSTTGAAGEHFVMYQLLRQNFLAALVSKNVPNIDILVSDLAGKPLGSLQVKTMREPGKKWQLKSSAETAVEGLFYCFVRPSEPQIRKPDCWIIPSSIVAEHVKLSHQSWLAGAEAAGRNRNDGDKRSMHFECEPLDLYPNGWMDQYFEAWNLLR</sequence>
<dbReference type="Proteomes" id="UP000619041">
    <property type="component" value="Unassembled WGS sequence"/>
</dbReference>
<comment type="caution">
    <text evidence="1">The sequence shown here is derived from an EMBL/GenBank/DDBJ whole genome shotgun (WGS) entry which is preliminary data.</text>
</comment>
<keyword evidence="2" id="KW-1185">Reference proteome</keyword>
<organism evidence="1 2">
    <name type="scientific">Tsuneonella deserti</name>
    <dbReference type="NCBI Taxonomy" id="2035528"/>
    <lineage>
        <taxon>Bacteria</taxon>
        <taxon>Pseudomonadati</taxon>
        <taxon>Pseudomonadota</taxon>
        <taxon>Alphaproteobacteria</taxon>
        <taxon>Sphingomonadales</taxon>
        <taxon>Erythrobacteraceae</taxon>
        <taxon>Tsuneonella</taxon>
    </lineage>
</organism>
<gene>
    <name evidence="1" type="ORF">GCM10011515_13380</name>
</gene>
<protein>
    <recommendedName>
        <fullName evidence="3">PD(D/E)XK endonuclease domain-containing protein</fullName>
    </recommendedName>
</protein>
<evidence type="ECO:0000313" key="1">
    <source>
        <dbReference type="EMBL" id="GGD94900.1"/>
    </source>
</evidence>
<evidence type="ECO:0008006" key="3">
    <source>
        <dbReference type="Google" id="ProtNLM"/>
    </source>
</evidence>
<evidence type="ECO:0000313" key="2">
    <source>
        <dbReference type="Proteomes" id="UP000619041"/>
    </source>
</evidence>
<proteinExistence type="predicted"/>